<organism evidence="3 5">
    <name type="scientific">Araneus ventricosus</name>
    <name type="common">Orbweaver spider</name>
    <name type="synonym">Epeira ventricosa</name>
    <dbReference type="NCBI Taxonomy" id="182803"/>
    <lineage>
        <taxon>Eukaryota</taxon>
        <taxon>Metazoa</taxon>
        <taxon>Ecdysozoa</taxon>
        <taxon>Arthropoda</taxon>
        <taxon>Chelicerata</taxon>
        <taxon>Arachnida</taxon>
        <taxon>Araneae</taxon>
        <taxon>Araneomorphae</taxon>
        <taxon>Entelegynae</taxon>
        <taxon>Araneoidea</taxon>
        <taxon>Araneidae</taxon>
        <taxon>Araneus</taxon>
    </lineage>
</organism>
<dbReference type="EMBL" id="BGPR01012815">
    <property type="protein sequence ID" value="GBN57792.1"/>
    <property type="molecule type" value="Genomic_DNA"/>
</dbReference>
<dbReference type="AlphaFoldDB" id="A0A4Y2Q6B8"/>
<accession>A0A4Y2Q6B8</accession>
<dbReference type="EMBL" id="BGPR01012814">
    <property type="protein sequence ID" value="GBN57787.1"/>
    <property type="molecule type" value="Genomic_DNA"/>
</dbReference>
<sequence length="86" mass="10223">MLKRIPECENMGACEMDERGRPEFRVCCVFQQTIKQAIHFTDKLYTLEREKEKRYKSMEMSQTACRGWNSVWTEIGTKNQIDPERG</sequence>
<evidence type="ECO:0000313" key="2">
    <source>
        <dbReference type="EMBL" id="GBN57792.1"/>
    </source>
</evidence>
<evidence type="ECO:0000313" key="5">
    <source>
        <dbReference type="Proteomes" id="UP000499080"/>
    </source>
</evidence>
<dbReference type="EMBL" id="BGPR01012827">
    <property type="protein sequence ID" value="GBN57836.1"/>
    <property type="molecule type" value="Genomic_DNA"/>
</dbReference>
<name>A0A4Y2Q6B8_ARAVE</name>
<proteinExistence type="predicted"/>
<keyword evidence="5" id="KW-1185">Reference proteome</keyword>
<reference evidence="3 5" key="1">
    <citation type="journal article" date="2019" name="Sci. Rep.">
        <title>Orb-weaving spider Araneus ventricosus genome elucidates the spidroin gene catalogue.</title>
        <authorList>
            <person name="Kono N."/>
            <person name="Nakamura H."/>
            <person name="Ohtoshi R."/>
            <person name="Moran D.A.P."/>
            <person name="Shinohara A."/>
            <person name="Yoshida Y."/>
            <person name="Fujiwara M."/>
            <person name="Mori M."/>
            <person name="Tomita M."/>
            <person name="Arakawa K."/>
        </authorList>
    </citation>
    <scope>NUCLEOTIDE SEQUENCE [LARGE SCALE GENOMIC DNA]</scope>
</reference>
<evidence type="ECO:0000313" key="1">
    <source>
        <dbReference type="EMBL" id="GBN57787.1"/>
    </source>
</evidence>
<comment type="caution">
    <text evidence="3">The sequence shown here is derived from an EMBL/GenBank/DDBJ whole genome shotgun (WGS) entry which is preliminary data.</text>
</comment>
<dbReference type="EMBL" id="BGPR01012831">
    <property type="protein sequence ID" value="GBN57872.1"/>
    <property type="molecule type" value="Genomic_DNA"/>
</dbReference>
<evidence type="ECO:0000313" key="4">
    <source>
        <dbReference type="EMBL" id="GBN57872.1"/>
    </source>
</evidence>
<gene>
    <name evidence="4" type="ORF">AVEN_114142_1</name>
    <name evidence="3" type="ORF">AVEN_166123_1</name>
    <name evidence="2" type="ORF">AVEN_221167_1</name>
    <name evidence="1" type="ORF">AVEN_273592_1</name>
</gene>
<dbReference type="Proteomes" id="UP000499080">
    <property type="component" value="Unassembled WGS sequence"/>
</dbReference>
<evidence type="ECO:0000313" key="3">
    <source>
        <dbReference type="EMBL" id="GBN57836.1"/>
    </source>
</evidence>
<protein>
    <submittedName>
        <fullName evidence="3">Uncharacterized protein</fullName>
    </submittedName>
</protein>